<evidence type="ECO:0000256" key="2">
    <source>
        <dbReference type="ARBA" id="ARBA00022676"/>
    </source>
</evidence>
<reference evidence="4" key="1">
    <citation type="submission" date="2020-11" db="EMBL/GenBank/DDBJ databases">
        <authorList>
            <person name="Tran Van P."/>
        </authorList>
    </citation>
    <scope>NUCLEOTIDE SEQUENCE</scope>
</reference>
<gene>
    <name evidence="4" type="ORF">ONB1V03_LOCUS7914</name>
</gene>
<dbReference type="InterPro" id="IPR050271">
    <property type="entry name" value="UDP-glycosyltransferase"/>
</dbReference>
<dbReference type="AlphaFoldDB" id="A0A7R9QLM9"/>
<protein>
    <recommendedName>
        <fullName evidence="6">UDP-glycosyltransferase</fullName>
    </recommendedName>
</protein>
<organism evidence="4">
    <name type="scientific">Oppiella nova</name>
    <dbReference type="NCBI Taxonomy" id="334625"/>
    <lineage>
        <taxon>Eukaryota</taxon>
        <taxon>Metazoa</taxon>
        <taxon>Ecdysozoa</taxon>
        <taxon>Arthropoda</taxon>
        <taxon>Chelicerata</taxon>
        <taxon>Arachnida</taxon>
        <taxon>Acari</taxon>
        <taxon>Acariformes</taxon>
        <taxon>Sarcoptiformes</taxon>
        <taxon>Oribatida</taxon>
        <taxon>Brachypylina</taxon>
        <taxon>Oppioidea</taxon>
        <taxon>Oppiidae</taxon>
        <taxon>Oppiella</taxon>
    </lineage>
</organism>
<evidence type="ECO:0000256" key="1">
    <source>
        <dbReference type="ARBA" id="ARBA00009995"/>
    </source>
</evidence>
<dbReference type="CDD" id="cd03784">
    <property type="entry name" value="GT1_Gtf-like"/>
    <property type="match status" value="1"/>
</dbReference>
<dbReference type="Proteomes" id="UP000728032">
    <property type="component" value="Unassembled WGS sequence"/>
</dbReference>
<sequence length="872" mass="101143">MSNKKFTVLFVPFPFEGQVYGSVGMAEILRDTGRYNCVFAVNGVWKALLESMGFDVKLMESVVFNDAIKDSPDSSLMDPKNTKTFVKPLEPTSRLHTLFLKYFIREAKETDPYLKTIIGDLKPDLIILDHFINYPSIVKSGIPWIFSCNDSALSLDLGYPDKRLPPSYLGLPTNTETEVKEKYRQQLWERNIDLWYKYRDELMAIGCPPLYEFQYWSPSPYVWKALLESMGFDVKLMESVVFNDAIKDSPDSSLMDPKNTKTFVKPLEPTSRLHTLFLKYFIREAKETDPYLKTIIGDLKPDLIILDHFINYPSIVKSGIPWIFSCNDSALSLDLGYPDKRLPPSYLGLPTNTEREMKEKYRQQLWERNIDLWYKYRDELMAIGCPPLYEFQYWSPSPYANFYLVPKELDYTDVRPLPDTFHGFDCYKSSGNEDLIEIPDNLKNRDVELMKRLVAILSKSKHRFIVSKGYRHTEYELADNMWGERSVPSHKVLPIIDLIITSGHNNNVSETMYFGKPMIVMPVWLDQLDAAQRVAEKGLGVRLNPYECSENELLDSIDSVLNDKILAQKLAKGQVHGSVGMAEILRDTGRYNCVFAVNGVWKALLESKGFDVKLMESVDFNDAIKDSLDSSLMDPKNTKTFAKSLEPTSRINTLFLKYFIREAKETDPYVKTIIEDLKPDLIISDHFINYPSIVKSGIPWIFSWNDSALSLDLGYPDKRLPPSYLGLPTNTEREMKEKYRQQLWERNIDLWYKYRDELMAIGCPPLYEFQYWSPSPYANFYLAPKELDYTDIRPLPDTFHGFDCFKRSGSEDTLEIPDNLKNRDVELMKRLVAILSKSKHRFIVSKGLKHNEYELADNMWGNHKPFNAPKRR</sequence>
<dbReference type="Pfam" id="PF00201">
    <property type="entry name" value="UDPGT"/>
    <property type="match status" value="1"/>
</dbReference>
<keyword evidence="2" id="KW-0328">Glycosyltransferase</keyword>
<evidence type="ECO:0008006" key="6">
    <source>
        <dbReference type="Google" id="ProtNLM"/>
    </source>
</evidence>
<keyword evidence="3" id="KW-0808">Transferase</keyword>
<evidence type="ECO:0000313" key="4">
    <source>
        <dbReference type="EMBL" id="CAD7650639.1"/>
    </source>
</evidence>
<dbReference type="EMBL" id="CAJPVJ010004239">
    <property type="protein sequence ID" value="CAG2168424.1"/>
    <property type="molecule type" value="Genomic_DNA"/>
</dbReference>
<dbReference type="PANTHER" id="PTHR48043">
    <property type="entry name" value="EG:EG0003.4 PROTEIN-RELATED"/>
    <property type="match status" value="1"/>
</dbReference>
<dbReference type="SUPFAM" id="SSF53756">
    <property type="entry name" value="UDP-Glycosyltransferase/glycogen phosphorylase"/>
    <property type="match status" value="3"/>
</dbReference>
<evidence type="ECO:0000256" key="3">
    <source>
        <dbReference type="ARBA" id="ARBA00022679"/>
    </source>
</evidence>
<proteinExistence type="inferred from homology"/>
<dbReference type="OrthoDB" id="6504522at2759"/>
<dbReference type="InterPro" id="IPR002213">
    <property type="entry name" value="UDP_glucos_trans"/>
</dbReference>
<name>A0A7R9QLM9_9ACAR</name>
<keyword evidence="5" id="KW-1185">Reference proteome</keyword>
<dbReference type="PANTHER" id="PTHR48043:SF145">
    <property type="entry name" value="FI06409P-RELATED"/>
    <property type="match status" value="1"/>
</dbReference>
<dbReference type="GO" id="GO:0008194">
    <property type="term" value="F:UDP-glycosyltransferase activity"/>
    <property type="evidence" value="ECO:0007669"/>
    <property type="project" value="InterPro"/>
</dbReference>
<dbReference type="EMBL" id="OC919064">
    <property type="protein sequence ID" value="CAD7650639.1"/>
    <property type="molecule type" value="Genomic_DNA"/>
</dbReference>
<feature type="non-terminal residue" evidence="4">
    <location>
        <position position="1"/>
    </location>
</feature>
<comment type="similarity">
    <text evidence="1">Belongs to the UDP-glycosyltransferase family.</text>
</comment>
<dbReference type="Gene3D" id="3.40.50.2000">
    <property type="entry name" value="Glycogen Phosphorylase B"/>
    <property type="match status" value="4"/>
</dbReference>
<evidence type="ECO:0000313" key="5">
    <source>
        <dbReference type="Proteomes" id="UP000728032"/>
    </source>
</evidence>
<accession>A0A7R9QLM9</accession>